<evidence type="ECO:0000313" key="3">
    <source>
        <dbReference type="Proteomes" id="UP000813462"/>
    </source>
</evidence>
<reference evidence="2" key="1">
    <citation type="journal article" date="2021" name="Front. Plant Sci.">
        <title>Chromosome-Scale Genome Assembly for Chinese Sour Jujube and Insights Into Its Genome Evolution and Domestication Signature.</title>
        <authorList>
            <person name="Shen L.-Y."/>
            <person name="Luo H."/>
            <person name="Wang X.-L."/>
            <person name="Wang X.-M."/>
            <person name="Qiu X.-J."/>
            <person name="Liu H."/>
            <person name="Zhou S.-S."/>
            <person name="Jia K.-H."/>
            <person name="Nie S."/>
            <person name="Bao Y.-T."/>
            <person name="Zhang R.-G."/>
            <person name="Yun Q.-Z."/>
            <person name="Chai Y.-H."/>
            <person name="Lu J.-Y."/>
            <person name="Li Y."/>
            <person name="Zhao S.-W."/>
            <person name="Mao J.-F."/>
            <person name="Jia S.-G."/>
            <person name="Mao Y.-M."/>
        </authorList>
    </citation>
    <scope>NUCLEOTIDE SEQUENCE</scope>
    <source>
        <strain evidence="2">AT0</strain>
        <tissue evidence="2">Leaf</tissue>
    </source>
</reference>
<protein>
    <submittedName>
        <fullName evidence="2">Uncharacterized protein</fullName>
    </submittedName>
</protein>
<dbReference type="Proteomes" id="UP000813462">
    <property type="component" value="Unassembled WGS sequence"/>
</dbReference>
<sequence length="112" mass="12608">MISQDFVFVIVDDPKSSLSPIFLLSQPDSMVAIGVGAAVSILLHLLHFLQLAHRRSKSCSQKVIPFSTISYSNEDEVTAVSLDESMADYTAKKSQILHLGWDNHRQVIWWNH</sequence>
<organism evidence="2 3">
    <name type="scientific">Ziziphus jujuba var. spinosa</name>
    <dbReference type="NCBI Taxonomy" id="714518"/>
    <lineage>
        <taxon>Eukaryota</taxon>
        <taxon>Viridiplantae</taxon>
        <taxon>Streptophyta</taxon>
        <taxon>Embryophyta</taxon>
        <taxon>Tracheophyta</taxon>
        <taxon>Spermatophyta</taxon>
        <taxon>Magnoliopsida</taxon>
        <taxon>eudicotyledons</taxon>
        <taxon>Gunneridae</taxon>
        <taxon>Pentapetalae</taxon>
        <taxon>rosids</taxon>
        <taxon>fabids</taxon>
        <taxon>Rosales</taxon>
        <taxon>Rhamnaceae</taxon>
        <taxon>Paliureae</taxon>
        <taxon>Ziziphus</taxon>
    </lineage>
</organism>
<dbReference type="EMBL" id="JAEACU010000007">
    <property type="protein sequence ID" value="KAH7521234.1"/>
    <property type="molecule type" value="Genomic_DNA"/>
</dbReference>
<keyword evidence="1" id="KW-0812">Transmembrane</keyword>
<name>A0A978V1K1_ZIZJJ</name>
<accession>A0A978V1K1</accession>
<dbReference type="AlphaFoldDB" id="A0A978V1K1"/>
<keyword evidence="1" id="KW-1133">Transmembrane helix</keyword>
<evidence type="ECO:0000313" key="2">
    <source>
        <dbReference type="EMBL" id="KAH7521234.1"/>
    </source>
</evidence>
<evidence type="ECO:0000256" key="1">
    <source>
        <dbReference type="SAM" id="Phobius"/>
    </source>
</evidence>
<proteinExistence type="predicted"/>
<feature type="transmembrane region" description="Helical" evidence="1">
    <location>
        <begin position="30"/>
        <end position="52"/>
    </location>
</feature>
<comment type="caution">
    <text evidence="2">The sequence shown here is derived from an EMBL/GenBank/DDBJ whole genome shotgun (WGS) entry which is preliminary data.</text>
</comment>
<keyword evidence="1" id="KW-0472">Membrane</keyword>
<gene>
    <name evidence="2" type="ORF">FEM48_Zijuj07G0011500</name>
</gene>